<evidence type="ECO:0000313" key="1">
    <source>
        <dbReference type="EMBL" id="KAG8586089.1"/>
    </source>
</evidence>
<gene>
    <name evidence="1" type="ORF">GDO81_005249</name>
</gene>
<evidence type="ECO:0000313" key="2">
    <source>
        <dbReference type="Proteomes" id="UP000824782"/>
    </source>
</evidence>
<organism evidence="1 2">
    <name type="scientific">Engystomops pustulosus</name>
    <name type="common">Tungara frog</name>
    <name type="synonym">Physalaemus pustulosus</name>
    <dbReference type="NCBI Taxonomy" id="76066"/>
    <lineage>
        <taxon>Eukaryota</taxon>
        <taxon>Metazoa</taxon>
        <taxon>Chordata</taxon>
        <taxon>Craniata</taxon>
        <taxon>Vertebrata</taxon>
        <taxon>Euteleostomi</taxon>
        <taxon>Amphibia</taxon>
        <taxon>Batrachia</taxon>
        <taxon>Anura</taxon>
        <taxon>Neobatrachia</taxon>
        <taxon>Hyloidea</taxon>
        <taxon>Leptodactylidae</taxon>
        <taxon>Leiuperinae</taxon>
        <taxon>Engystomops</taxon>
    </lineage>
</organism>
<comment type="caution">
    <text evidence="1">The sequence shown here is derived from an EMBL/GenBank/DDBJ whole genome shotgun (WGS) entry which is preliminary data.</text>
</comment>
<dbReference type="AlphaFoldDB" id="A0AAV7CM17"/>
<keyword evidence="2" id="KW-1185">Reference proteome</keyword>
<name>A0AAV7CM17_ENGPU</name>
<dbReference type="EMBL" id="WNYA01000002">
    <property type="protein sequence ID" value="KAG8586089.1"/>
    <property type="molecule type" value="Genomic_DNA"/>
</dbReference>
<sequence length="68" mass="8024">MLSWIDFKDKALVNTDIKESRIHGIKDHSRKDVHVLPSKDGFNELLLMYLQEKNIINLIYRLMKNNGL</sequence>
<protein>
    <submittedName>
        <fullName evidence="1">Uncharacterized protein</fullName>
    </submittedName>
</protein>
<reference evidence="1" key="1">
    <citation type="thesis" date="2020" institute="ProQuest LLC" country="789 East Eisenhower Parkway, Ann Arbor, MI, USA">
        <title>Comparative Genomics and Chromosome Evolution.</title>
        <authorList>
            <person name="Mudd A.B."/>
        </authorList>
    </citation>
    <scope>NUCLEOTIDE SEQUENCE</scope>
    <source>
        <strain evidence="1">237g6f4</strain>
        <tissue evidence="1">Blood</tissue>
    </source>
</reference>
<proteinExistence type="predicted"/>
<accession>A0AAV7CM17</accession>
<dbReference type="Proteomes" id="UP000824782">
    <property type="component" value="Unassembled WGS sequence"/>
</dbReference>